<sequence length="123" mass="12912">MYSPTLAPIKRPTSVEPVKPTLLMVPSSRPLTMPSKVSLPSATTVIKTSLGTPAAWKIAVIASATAGVYSEGFHTTELPVSRAGMMYQDGTAAGKFPAVMMNAVPTGMRKVNKFLFGISLGTV</sequence>
<name>A0A6J6L914_9ZZZZ</name>
<evidence type="ECO:0000313" key="1">
    <source>
        <dbReference type="EMBL" id="CAB4658497.1"/>
    </source>
</evidence>
<dbReference type="AlphaFoldDB" id="A0A6J6L914"/>
<accession>A0A6J6L914</accession>
<protein>
    <submittedName>
        <fullName evidence="1">Unannotated protein</fullName>
    </submittedName>
</protein>
<dbReference type="EMBL" id="CAEZWI010000124">
    <property type="protein sequence ID" value="CAB4658497.1"/>
    <property type="molecule type" value="Genomic_DNA"/>
</dbReference>
<organism evidence="1">
    <name type="scientific">freshwater metagenome</name>
    <dbReference type="NCBI Taxonomy" id="449393"/>
    <lineage>
        <taxon>unclassified sequences</taxon>
        <taxon>metagenomes</taxon>
        <taxon>ecological metagenomes</taxon>
    </lineage>
</organism>
<gene>
    <name evidence="1" type="ORF">UFOPK2237_00926</name>
</gene>
<reference evidence="1" key="1">
    <citation type="submission" date="2020-05" db="EMBL/GenBank/DDBJ databases">
        <authorList>
            <person name="Chiriac C."/>
            <person name="Salcher M."/>
            <person name="Ghai R."/>
            <person name="Kavagutti S V."/>
        </authorList>
    </citation>
    <scope>NUCLEOTIDE SEQUENCE</scope>
</reference>
<proteinExistence type="predicted"/>